<accession>A0A8T1YEQ4</accession>
<dbReference type="InterPro" id="IPR050354">
    <property type="entry name" value="F-box/kelch-repeat_ARATH"/>
</dbReference>
<dbReference type="Proteomes" id="UP000694251">
    <property type="component" value="Chromosome 12"/>
</dbReference>
<dbReference type="Pfam" id="PF00646">
    <property type="entry name" value="F-box"/>
    <property type="match status" value="1"/>
</dbReference>
<keyword evidence="2" id="KW-0472">Membrane</keyword>
<keyword evidence="2" id="KW-1133">Transmembrane helix</keyword>
<keyword evidence="2" id="KW-0812">Transmembrane</keyword>
<reference evidence="4 5" key="1">
    <citation type="submission" date="2020-12" db="EMBL/GenBank/DDBJ databases">
        <title>Concerted genomic and epigenomic changes stabilize Arabidopsis allopolyploids.</title>
        <authorList>
            <person name="Chen Z."/>
        </authorList>
    </citation>
    <scope>NUCLEOTIDE SEQUENCE [LARGE SCALE GENOMIC DNA]</scope>
    <source>
        <strain evidence="4">As9502</strain>
        <tissue evidence="4">Leaf</tissue>
    </source>
</reference>
<dbReference type="OrthoDB" id="996955at2759"/>
<feature type="compositionally biased region" description="Polar residues" evidence="1">
    <location>
        <begin position="9"/>
        <end position="28"/>
    </location>
</feature>
<feature type="compositionally biased region" description="Low complexity" evidence="1">
    <location>
        <begin position="423"/>
        <end position="432"/>
    </location>
</feature>
<dbReference type="SMART" id="SM00256">
    <property type="entry name" value="FBOX"/>
    <property type="match status" value="1"/>
</dbReference>
<feature type="domain" description="F-box" evidence="3">
    <location>
        <begin position="452"/>
        <end position="492"/>
    </location>
</feature>
<evidence type="ECO:0000256" key="2">
    <source>
        <dbReference type="SAM" id="Phobius"/>
    </source>
</evidence>
<feature type="region of interest" description="Disordered" evidence="1">
    <location>
        <begin position="1"/>
        <end position="76"/>
    </location>
</feature>
<feature type="region of interest" description="Disordered" evidence="1">
    <location>
        <begin position="423"/>
        <end position="444"/>
    </location>
</feature>
<comment type="caution">
    <text evidence="4">The sequence shown here is derived from an EMBL/GenBank/DDBJ whole genome shotgun (WGS) entry which is preliminary data.</text>
</comment>
<evidence type="ECO:0000313" key="5">
    <source>
        <dbReference type="Proteomes" id="UP000694251"/>
    </source>
</evidence>
<feature type="transmembrane region" description="Helical" evidence="2">
    <location>
        <begin position="121"/>
        <end position="146"/>
    </location>
</feature>
<dbReference type="InterPro" id="IPR057499">
    <property type="entry name" value="Kelch_FKB95"/>
</dbReference>
<feature type="compositionally biased region" description="Pro residues" evidence="1">
    <location>
        <begin position="65"/>
        <end position="74"/>
    </location>
</feature>
<evidence type="ECO:0000259" key="3">
    <source>
        <dbReference type="SMART" id="SM00256"/>
    </source>
</evidence>
<proteinExistence type="predicted"/>
<gene>
    <name evidence="4" type="ORF">ISN44_As12g001410</name>
</gene>
<sequence>MEGPPLPPTSTGNDNENKTDNAPSTWHRPTTSLPQLPSSGSQVSSPPQHLRNHSLNLSPHLSSSSPPPPPPDPIPAIETYVVQVPRDQVYWTPPPDNARIVERHRNSELGRNNKRFCSKRCIWLFISVIVIGFIICAIALIVGFVFKPEPPVFNVKKFEKSRHFEIMLTSKNPTSTMWVTYKGLVSLTYKNKNLGQGNFPELSLAVSGSHSVNLKLEGSKNAALLPPEVVSLVLTMGLNAGFGTGLVKRDKEVAVTCDIKVKGLLDAQKVEIVSESCENLLKERYRLKTRESFFHVCLQLPKSPLPTWFTLWIKADQIDKKKKKDKFSRSTRLLMQCSVPVIWVGDKEATLWHQGPNMTVARVNAIAGVVNGKIYESLPDTGADLRSSSIRAIELIQGKLYVRVGNENSDDYVYDPKEETAASAATTSIAEPPSKKRKTNPSPPLPPSFLSLPDVLILNCLSRIPKSYYPKLSIVSKTFRDLILSIDLNHARFHHKTQETFFHVCLKFPDRPLPSWYTLWIKPQGFDDKEEEKKKSTLVQVPSSYASHNPLLVVSVDSDVYAFKQCYPPSRVMYVRNKEVVLWRNAPNMTVARVNPVAYVFDKKIYVMGGCAENESANWGEVFDPKTQTWESLPVPAPELRFSSMIRKIEMIQGKFYVRSNESKDSVYDPKNGKWNVAAKPLVSDSRCAVGNVWYSFRPNSCLWFDNEIQDWRLVKGLSSLNQSCRSGLIETVSYDGKLLLLWDKPTKPRRRVCEEKYICCALIAFEKRKNGQVWGKVEWSNVVLTVPSSYRFLRSTMIRT</sequence>
<evidence type="ECO:0000256" key="1">
    <source>
        <dbReference type="SAM" id="MobiDB-lite"/>
    </source>
</evidence>
<feature type="compositionally biased region" description="Low complexity" evidence="1">
    <location>
        <begin position="29"/>
        <end position="64"/>
    </location>
</feature>
<dbReference type="AlphaFoldDB" id="A0A8T1YEQ4"/>
<organism evidence="4 5">
    <name type="scientific">Arabidopsis suecica</name>
    <name type="common">Swedish thale-cress</name>
    <name type="synonym">Cardaminopsis suecica</name>
    <dbReference type="NCBI Taxonomy" id="45249"/>
    <lineage>
        <taxon>Eukaryota</taxon>
        <taxon>Viridiplantae</taxon>
        <taxon>Streptophyta</taxon>
        <taxon>Embryophyta</taxon>
        <taxon>Tracheophyta</taxon>
        <taxon>Spermatophyta</taxon>
        <taxon>Magnoliopsida</taxon>
        <taxon>eudicotyledons</taxon>
        <taxon>Gunneridae</taxon>
        <taxon>Pentapetalae</taxon>
        <taxon>rosids</taxon>
        <taxon>malvids</taxon>
        <taxon>Brassicales</taxon>
        <taxon>Brassicaceae</taxon>
        <taxon>Camelineae</taxon>
        <taxon>Arabidopsis</taxon>
    </lineage>
</organism>
<evidence type="ECO:0000313" key="4">
    <source>
        <dbReference type="EMBL" id="KAG7544562.1"/>
    </source>
</evidence>
<dbReference type="InterPro" id="IPR001810">
    <property type="entry name" value="F-box_dom"/>
</dbReference>
<dbReference type="Pfam" id="PF25210">
    <property type="entry name" value="Kelch_FKB95"/>
    <property type="match status" value="1"/>
</dbReference>
<dbReference type="EMBL" id="JAEFBJ010000012">
    <property type="protein sequence ID" value="KAG7544562.1"/>
    <property type="molecule type" value="Genomic_DNA"/>
</dbReference>
<dbReference type="PANTHER" id="PTHR24414">
    <property type="entry name" value="F-BOX/KELCH-REPEAT PROTEIN SKIP4"/>
    <property type="match status" value="1"/>
</dbReference>
<name>A0A8T1YEQ4_ARASU</name>
<dbReference type="PANTHER" id="PTHR24414:SF106">
    <property type="entry name" value="F-BOX DOMAIN-CONTAINING PROTEIN"/>
    <property type="match status" value="1"/>
</dbReference>
<keyword evidence="5" id="KW-1185">Reference proteome</keyword>
<protein>
    <submittedName>
        <fullName evidence="4">F-box-like domain superfamily</fullName>
    </submittedName>
</protein>